<protein>
    <submittedName>
        <fullName evidence="1">Argininosuccinate synthase</fullName>
    </submittedName>
</protein>
<proteinExistence type="predicted"/>
<evidence type="ECO:0000313" key="2">
    <source>
        <dbReference type="Proteomes" id="UP000236291"/>
    </source>
</evidence>
<reference evidence="1 2" key="1">
    <citation type="journal article" date="2014" name="Am. J. Bot.">
        <title>Genome assembly and annotation for red clover (Trifolium pratense; Fabaceae).</title>
        <authorList>
            <person name="Istvanek J."/>
            <person name="Jaros M."/>
            <person name="Krenek A."/>
            <person name="Repkova J."/>
        </authorList>
    </citation>
    <scope>NUCLEOTIDE SEQUENCE [LARGE SCALE GENOMIC DNA]</scope>
    <source>
        <strain evidence="2">cv. Tatra</strain>
        <tissue evidence="1">Young leaves</tissue>
    </source>
</reference>
<dbReference type="AlphaFoldDB" id="A0A2K3JXP6"/>
<comment type="caution">
    <text evidence="1">The sequence shown here is derived from an EMBL/GenBank/DDBJ whole genome shotgun (WGS) entry which is preliminary data.</text>
</comment>
<organism evidence="1 2">
    <name type="scientific">Trifolium pratense</name>
    <name type="common">Red clover</name>
    <dbReference type="NCBI Taxonomy" id="57577"/>
    <lineage>
        <taxon>Eukaryota</taxon>
        <taxon>Viridiplantae</taxon>
        <taxon>Streptophyta</taxon>
        <taxon>Embryophyta</taxon>
        <taxon>Tracheophyta</taxon>
        <taxon>Spermatophyta</taxon>
        <taxon>Magnoliopsida</taxon>
        <taxon>eudicotyledons</taxon>
        <taxon>Gunneridae</taxon>
        <taxon>Pentapetalae</taxon>
        <taxon>rosids</taxon>
        <taxon>fabids</taxon>
        <taxon>Fabales</taxon>
        <taxon>Fabaceae</taxon>
        <taxon>Papilionoideae</taxon>
        <taxon>50 kb inversion clade</taxon>
        <taxon>NPAAA clade</taxon>
        <taxon>Hologalegina</taxon>
        <taxon>IRL clade</taxon>
        <taxon>Trifolieae</taxon>
        <taxon>Trifolium</taxon>
    </lineage>
</organism>
<accession>A0A2K3JXP6</accession>
<dbReference type="EMBL" id="ASHM01079298">
    <property type="protein sequence ID" value="PNX58760.1"/>
    <property type="molecule type" value="Genomic_DNA"/>
</dbReference>
<gene>
    <name evidence="1" type="ORF">L195_g051075</name>
</gene>
<dbReference type="ExpressionAtlas" id="A0A2K3JXP6">
    <property type="expression patterns" value="baseline"/>
</dbReference>
<reference evidence="1 2" key="2">
    <citation type="journal article" date="2017" name="Front. Plant Sci.">
        <title>Gene Classification and Mining of Molecular Markers Useful in Red Clover (Trifolium pratense) Breeding.</title>
        <authorList>
            <person name="Istvanek J."/>
            <person name="Dluhosova J."/>
            <person name="Dluhos P."/>
            <person name="Patkova L."/>
            <person name="Nedelnik J."/>
            <person name="Repkova J."/>
        </authorList>
    </citation>
    <scope>NUCLEOTIDE SEQUENCE [LARGE SCALE GENOMIC DNA]</scope>
    <source>
        <strain evidence="2">cv. Tatra</strain>
        <tissue evidence="1">Young leaves</tissue>
    </source>
</reference>
<evidence type="ECO:0000313" key="1">
    <source>
        <dbReference type="EMBL" id="PNX58760.1"/>
    </source>
</evidence>
<name>A0A2K3JXP6_TRIPR</name>
<sequence>MAQLKPCATITPPSSLHATEHVLFNRFWKSNTCSFKEFKPKASVGAGRLQVSVRCESLYCIKMQSMWSKLRLRSRHS</sequence>
<dbReference type="Proteomes" id="UP000236291">
    <property type="component" value="Unassembled WGS sequence"/>
</dbReference>